<keyword evidence="2" id="KW-1185">Reference proteome</keyword>
<protein>
    <submittedName>
        <fullName evidence="1">Uncharacterized protein</fullName>
    </submittedName>
</protein>
<accession>A0A1I2A4N1</accession>
<evidence type="ECO:0000313" key="1">
    <source>
        <dbReference type="EMBL" id="SFE38891.1"/>
    </source>
</evidence>
<proteinExistence type="predicted"/>
<gene>
    <name evidence="1" type="ORF">SAMN04487819_112122</name>
</gene>
<sequence>MLKVVSAHHTAKIRGEVQTFVLVDRMSAVRNGMFAHRFYGERRGVPMVSFDTCFEGDKSCLFVAVLVDDLSGLPSDA</sequence>
<name>A0A1I2A4N1_9ACTN</name>
<reference evidence="2" key="1">
    <citation type="submission" date="2016-10" db="EMBL/GenBank/DDBJ databases">
        <authorList>
            <person name="Varghese N."/>
            <person name="Submissions S."/>
        </authorList>
    </citation>
    <scope>NUCLEOTIDE SEQUENCE [LARGE SCALE GENOMIC DNA]</scope>
    <source>
        <strain evidence="2">DSM 45004</strain>
    </source>
</reference>
<organism evidence="1 2">
    <name type="scientific">Actinopolyspora alba</name>
    <dbReference type="NCBI Taxonomy" id="673379"/>
    <lineage>
        <taxon>Bacteria</taxon>
        <taxon>Bacillati</taxon>
        <taxon>Actinomycetota</taxon>
        <taxon>Actinomycetes</taxon>
        <taxon>Actinopolysporales</taxon>
        <taxon>Actinopolysporaceae</taxon>
        <taxon>Actinopolyspora</taxon>
        <taxon>Actinopolyspora alba group</taxon>
    </lineage>
</organism>
<evidence type="ECO:0000313" key="2">
    <source>
        <dbReference type="Proteomes" id="UP000198716"/>
    </source>
</evidence>
<dbReference type="AlphaFoldDB" id="A0A1I2A4N1"/>
<dbReference type="EMBL" id="FOMZ01000012">
    <property type="protein sequence ID" value="SFE38891.1"/>
    <property type="molecule type" value="Genomic_DNA"/>
</dbReference>
<dbReference type="Proteomes" id="UP000198716">
    <property type="component" value="Unassembled WGS sequence"/>
</dbReference>